<name>A0A382YKS5_9ZZZZ</name>
<proteinExistence type="predicted"/>
<dbReference type="InterPro" id="IPR053715">
    <property type="entry name" value="GH4_Enzyme_sf"/>
</dbReference>
<accession>A0A382YKS5</accession>
<dbReference type="GO" id="GO:0004553">
    <property type="term" value="F:hydrolase activity, hydrolyzing O-glycosyl compounds"/>
    <property type="evidence" value="ECO:0007669"/>
    <property type="project" value="InterPro"/>
</dbReference>
<dbReference type="InterPro" id="IPR036291">
    <property type="entry name" value="NAD(P)-bd_dom_sf"/>
</dbReference>
<dbReference type="Pfam" id="PF02056">
    <property type="entry name" value="Glyco_hydro_4"/>
    <property type="match status" value="1"/>
</dbReference>
<protein>
    <recommendedName>
        <fullName evidence="3">Glycosyl hydrolase family 4 C-terminal domain-containing protein</fullName>
    </recommendedName>
</protein>
<evidence type="ECO:0000313" key="2">
    <source>
        <dbReference type="EMBL" id="SVD83415.1"/>
    </source>
</evidence>
<feature type="non-terminal residue" evidence="2">
    <location>
        <position position="110"/>
    </location>
</feature>
<keyword evidence="1" id="KW-0520">NAD</keyword>
<dbReference type="SUPFAM" id="SSF51735">
    <property type="entry name" value="NAD(P)-binding Rossmann-fold domains"/>
    <property type="match status" value="1"/>
</dbReference>
<evidence type="ECO:0000256" key="1">
    <source>
        <dbReference type="ARBA" id="ARBA00023027"/>
    </source>
</evidence>
<reference evidence="2" key="1">
    <citation type="submission" date="2018-05" db="EMBL/GenBank/DDBJ databases">
        <authorList>
            <person name="Lanie J.A."/>
            <person name="Ng W.-L."/>
            <person name="Kazmierczak K.M."/>
            <person name="Andrzejewski T.M."/>
            <person name="Davidsen T.M."/>
            <person name="Wayne K.J."/>
            <person name="Tettelin H."/>
            <person name="Glass J.I."/>
            <person name="Rusch D."/>
            <person name="Podicherti R."/>
            <person name="Tsui H.-C.T."/>
            <person name="Winkler M.E."/>
        </authorList>
    </citation>
    <scope>NUCLEOTIDE SEQUENCE</scope>
</reference>
<dbReference type="PANTHER" id="PTHR32092">
    <property type="entry name" value="6-PHOSPHO-BETA-GLUCOSIDASE-RELATED"/>
    <property type="match status" value="1"/>
</dbReference>
<dbReference type="Gene3D" id="3.90.1820.10">
    <property type="entry name" value="AglA-like glucosidase"/>
    <property type="match status" value="1"/>
</dbReference>
<evidence type="ECO:0008006" key="3">
    <source>
        <dbReference type="Google" id="ProtNLM"/>
    </source>
</evidence>
<dbReference type="EMBL" id="UINC01176336">
    <property type="protein sequence ID" value="SVD83415.1"/>
    <property type="molecule type" value="Genomic_DNA"/>
</dbReference>
<dbReference type="GO" id="GO:0005975">
    <property type="term" value="P:carbohydrate metabolic process"/>
    <property type="evidence" value="ECO:0007669"/>
    <property type="project" value="InterPro"/>
</dbReference>
<dbReference type="InterPro" id="IPR001088">
    <property type="entry name" value="Glyco_hydro_4"/>
</dbReference>
<organism evidence="2">
    <name type="scientific">marine metagenome</name>
    <dbReference type="NCBI Taxonomy" id="408172"/>
    <lineage>
        <taxon>unclassified sequences</taxon>
        <taxon>metagenomes</taxon>
        <taxon>ecological metagenomes</taxon>
    </lineage>
</organism>
<dbReference type="AlphaFoldDB" id="A0A382YKS5"/>
<dbReference type="PRINTS" id="PR00732">
    <property type="entry name" value="GLHYDRLASE4"/>
</dbReference>
<sequence length="110" mass="11934">MLHNNTADRDGLPGSINEPINISVLGAGSQFTPKLVNDILQIPGAKQGHISLVDIDSSRLSTMLKLIKKLLVQLGRENGWTVNATTDRREALPNTQFLVVTIEVSGLDCE</sequence>
<gene>
    <name evidence="2" type="ORF">METZ01_LOCUS436269</name>
</gene>